<accession>L8JWV6</accession>
<dbReference type="EMBL" id="AMZN01000004">
    <property type="protein sequence ID" value="ELR73556.1"/>
    <property type="molecule type" value="Genomic_DNA"/>
</dbReference>
<reference evidence="1 2" key="1">
    <citation type="submission" date="2012-12" db="EMBL/GenBank/DDBJ databases">
        <title>Genome assembly of Fulvivirga imtechensis AK7.</title>
        <authorList>
            <person name="Nupur N."/>
            <person name="Khatri I."/>
            <person name="Kumar R."/>
            <person name="Subramanian S."/>
            <person name="Pinnaka A."/>
        </authorList>
    </citation>
    <scope>NUCLEOTIDE SEQUENCE [LARGE SCALE GENOMIC DNA]</scope>
    <source>
        <strain evidence="1 2">AK7</strain>
    </source>
</reference>
<evidence type="ECO:0000313" key="1">
    <source>
        <dbReference type="EMBL" id="ELR73556.1"/>
    </source>
</evidence>
<dbReference type="Proteomes" id="UP000011135">
    <property type="component" value="Unassembled WGS sequence"/>
</dbReference>
<evidence type="ECO:0000313" key="2">
    <source>
        <dbReference type="Proteomes" id="UP000011135"/>
    </source>
</evidence>
<proteinExistence type="predicted"/>
<protein>
    <submittedName>
        <fullName evidence="1">Uncharacterized protein</fullName>
    </submittedName>
</protein>
<dbReference type="AlphaFoldDB" id="L8JWV6"/>
<sequence length="262" mass="30062">MIMKWFLLFAFNLNSTVPVQDMEQEFYYLRVSSNSAEVVCLLNGFPVYDISTEGQVANQLPVNLALIGKGNKLLILIKSLGDNAFVKGSVTLYKSGEVVSSDDERKNVVEFTIDASKEQERLITFDNEQFDFSEVILRSPVINDTSQLIEYALKLKSWVKNHDIEKLLEHMSPKVRDYALSYSVEEEIIRESLKQSFTGDMFNMEWEEVSREDVIPVSYCEGRIWELTTSKGHPLFYSENEEGHTSLPVYVAEINGEMRVVR</sequence>
<comment type="caution">
    <text evidence="1">The sequence shown here is derived from an EMBL/GenBank/DDBJ whole genome shotgun (WGS) entry which is preliminary data.</text>
</comment>
<dbReference type="STRING" id="1237149.C900_02641"/>
<name>L8JWV6_9BACT</name>
<keyword evidence="2" id="KW-1185">Reference proteome</keyword>
<organism evidence="1 2">
    <name type="scientific">Fulvivirga imtechensis AK7</name>
    <dbReference type="NCBI Taxonomy" id="1237149"/>
    <lineage>
        <taxon>Bacteria</taxon>
        <taxon>Pseudomonadati</taxon>
        <taxon>Bacteroidota</taxon>
        <taxon>Cytophagia</taxon>
        <taxon>Cytophagales</taxon>
        <taxon>Fulvivirgaceae</taxon>
        <taxon>Fulvivirga</taxon>
    </lineage>
</organism>
<gene>
    <name evidence="1" type="ORF">C900_02641</name>
</gene>